<feature type="binding site" evidence="7">
    <location>
        <position position="157"/>
    </location>
    <ligand>
        <name>FMN</name>
        <dbReference type="ChEBI" id="CHEBI:58210"/>
    </ligand>
</feature>
<dbReference type="GO" id="GO:0004459">
    <property type="term" value="F:L-lactate dehydrogenase (NAD+) activity"/>
    <property type="evidence" value="ECO:0007669"/>
    <property type="project" value="TreeGrafter"/>
</dbReference>
<evidence type="ECO:0000256" key="2">
    <source>
        <dbReference type="ARBA" id="ARBA00022630"/>
    </source>
</evidence>
<gene>
    <name evidence="9" type="ORF">FJZ47_22905</name>
</gene>
<evidence type="ECO:0000313" key="9">
    <source>
        <dbReference type="EMBL" id="MBM3226624.1"/>
    </source>
</evidence>
<dbReference type="AlphaFoldDB" id="A0A937W422"/>
<keyword evidence="3 7" id="KW-0288">FMN</keyword>
<dbReference type="FunFam" id="3.20.20.70:FF:000056">
    <property type="entry name" value="hydroxyacid oxidase 2"/>
    <property type="match status" value="1"/>
</dbReference>
<feature type="binding site" evidence="7">
    <location>
        <position position="238"/>
    </location>
    <ligand>
        <name>FMN</name>
        <dbReference type="ChEBI" id="CHEBI:58210"/>
    </ligand>
</feature>
<feature type="domain" description="FMN hydroxy acid dehydrogenase" evidence="8">
    <location>
        <begin position="1"/>
        <end position="345"/>
    </location>
</feature>
<feature type="binding site" evidence="7">
    <location>
        <position position="216"/>
    </location>
    <ligand>
        <name>FMN</name>
        <dbReference type="ChEBI" id="CHEBI:58210"/>
    </ligand>
</feature>
<evidence type="ECO:0000256" key="3">
    <source>
        <dbReference type="ARBA" id="ARBA00022643"/>
    </source>
</evidence>
<evidence type="ECO:0000256" key="6">
    <source>
        <dbReference type="PIRSR" id="PIRSR000138-1"/>
    </source>
</evidence>
<reference evidence="9" key="1">
    <citation type="submission" date="2019-03" db="EMBL/GenBank/DDBJ databases">
        <title>Lake Tanganyika Metagenome-Assembled Genomes (MAGs).</title>
        <authorList>
            <person name="Tran P."/>
        </authorList>
    </citation>
    <scope>NUCLEOTIDE SEQUENCE</scope>
    <source>
        <strain evidence="9">K_DeepCast_65m_m2_066</strain>
    </source>
</reference>
<dbReference type="InterPro" id="IPR013785">
    <property type="entry name" value="Aldolase_TIM"/>
</dbReference>
<feature type="binding site" evidence="7">
    <location>
        <begin position="294"/>
        <end position="295"/>
    </location>
    <ligand>
        <name>FMN</name>
        <dbReference type="ChEBI" id="CHEBI:58210"/>
    </ligand>
</feature>
<dbReference type="PANTHER" id="PTHR10578:SF107">
    <property type="entry name" value="2-HYDROXYACID OXIDASE 1"/>
    <property type="match status" value="1"/>
</dbReference>
<evidence type="ECO:0000256" key="7">
    <source>
        <dbReference type="PIRSR" id="PIRSR000138-2"/>
    </source>
</evidence>
<dbReference type="GO" id="GO:0005737">
    <property type="term" value="C:cytoplasm"/>
    <property type="evidence" value="ECO:0007669"/>
    <property type="project" value="UniProtKB-ARBA"/>
</dbReference>
<dbReference type="InterPro" id="IPR000262">
    <property type="entry name" value="FMN-dep_DH"/>
</dbReference>
<dbReference type="GO" id="GO:0009060">
    <property type="term" value="P:aerobic respiration"/>
    <property type="evidence" value="ECO:0007669"/>
    <property type="project" value="TreeGrafter"/>
</dbReference>
<dbReference type="InterPro" id="IPR012133">
    <property type="entry name" value="Alpha-hydoxy_acid_DH_FMN"/>
</dbReference>
<dbReference type="Proteomes" id="UP000712673">
    <property type="component" value="Unassembled WGS sequence"/>
</dbReference>
<feature type="binding site" evidence="7">
    <location>
        <begin position="271"/>
        <end position="275"/>
    </location>
    <ligand>
        <name>FMN</name>
        <dbReference type="ChEBI" id="CHEBI:58210"/>
    </ligand>
</feature>
<evidence type="ECO:0000256" key="1">
    <source>
        <dbReference type="ARBA" id="ARBA00001917"/>
    </source>
</evidence>
<dbReference type="InterPro" id="IPR037396">
    <property type="entry name" value="FMN_HAD"/>
</dbReference>
<dbReference type="Gene3D" id="3.20.20.70">
    <property type="entry name" value="Aldolase class I"/>
    <property type="match status" value="1"/>
</dbReference>
<name>A0A937W422_UNCTE</name>
<dbReference type="PROSITE" id="PS51349">
    <property type="entry name" value="FMN_HYDROXY_ACID_DH_2"/>
    <property type="match status" value="1"/>
</dbReference>
<feature type="binding site" evidence="7">
    <location>
        <position position="129"/>
    </location>
    <ligand>
        <name>FMN</name>
        <dbReference type="ChEBI" id="CHEBI:58210"/>
    </ligand>
</feature>
<evidence type="ECO:0000256" key="4">
    <source>
        <dbReference type="ARBA" id="ARBA00023002"/>
    </source>
</evidence>
<dbReference type="PANTHER" id="PTHR10578">
    <property type="entry name" value="S -2-HYDROXY-ACID OXIDASE-RELATED"/>
    <property type="match status" value="1"/>
</dbReference>
<dbReference type="PIRSF" id="PIRSF000138">
    <property type="entry name" value="Al-hdrx_acd_dh"/>
    <property type="match status" value="1"/>
</dbReference>
<evidence type="ECO:0000256" key="5">
    <source>
        <dbReference type="ARBA" id="ARBA00024042"/>
    </source>
</evidence>
<evidence type="ECO:0000313" key="10">
    <source>
        <dbReference type="Proteomes" id="UP000712673"/>
    </source>
</evidence>
<feature type="binding site" evidence="7">
    <location>
        <position position="108"/>
    </location>
    <ligand>
        <name>FMN</name>
        <dbReference type="ChEBI" id="CHEBI:58210"/>
    </ligand>
</feature>
<feature type="binding site" evidence="7">
    <location>
        <position position="166"/>
    </location>
    <ligand>
        <name>glyoxylate</name>
        <dbReference type="ChEBI" id="CHEBI:36655"/>
    </ligand>
</feature>
<feature type="binding site" evidence="7">
    <location>
        <position position="26"/>
    </location>
    <ligand>
        <name>glyoxylate</name>
        <dbReference type="ChEBI" id="CHEBI:36655"/>
    </ligand>
</feature>
<dbReference type="SUPFAM" id="SSF51395">
    <property type="entry name" value="FMN-linked oxidoreductases"/>
    <property type="match status" value="1"/>
</dbReference>
<sequence>MAERFMTLPEIERAAQSIVPPGPYGYGAGGAETETTLRRNRRALDRLAIRQHILVDVRQIDLSTTFLGMELPSPVAIAPMGGLVLFHPQGDVEMARGAAPTGNLAVVSGVTGWSVEDVAAAAQGPLIFQLYHNGPRSWVKELLGRVETSGYRAVCLTVDVQVYGRRERDLEQRFDPRTARLGAPNPPPPDSTYPARLTWDDVAWLQENLSIPVGLKGILTAQDARRAVDAGVKIIWVSNHGGRQLDHAQATIDVLPEIVEAVAGRAEIVIDGGFRRGTDVVKALALGANIVAMGRTMLWGLAVDGAAGVARTLEILRHEISTTLALSGHTSVRELEPSHVCRAEPD</sequence>
<dbReference type="Pfam" id="PF01070">
    <property type="entry name" value="FMN_dh"/>
    <property type="match status" value="1"/>
</dbReference>
<dbReference type="CDD" id="cd02809">
    <property type="entry name" value="alpha_hydroxyacid_oxid_FMN"/>
    <property type="match status" value="1"/>
</dbReference>
<feature type="active site" description="Proton acceptor" evidence="6">
    <location>
        <position position="240"/>
    </location>
</feature>
<protein>
    <submittedName>
        <fullName evidence="9">Alpha-hydroxy-acid oxidizing protein</fullName>
    </submittedName>
</protein>
<proteinExistence type="inferred from homology"/>
<feature type="binding site" evidence="7">
    <location>
        <position position="240"/>
    </location>
    <ligand>
        <name>glyoxylate</name>
        <dbReference type="ChEBI" id="CHEBI:36655"/>
    </ligand>
</feature>
<dbReference type="GO" id="GO:0010181">
    <property type="term" value="F:FMN binding"/>
    <property type="evidence" value="ECO:0007669"/>
    <property type="project" value="InterPro"/>
</dbReference>
<comment type="caution">
    <text evidence="9">The sequence shown here is derived from an EMBL/GenBank/DDBJ whole genome shotgun (WGS) entry which is preliminary data.</text>
</comment>
<organism evidence="9 10">
    <name type="scientific">Tectimicrobiota bacterium</name>
    <dbReference type="NCBI Taxonomy" id="2528274"/>
    <lineage>
        <taxon>Bacteria</taxon>
        <taxon>Pseudomonadati</taxon>
        <taxon>Nitrospinota/Tectimicrobiota group</taxon>
        <taxon>Candidatus Tectimicrobiota</taxon>
    </lineage>
</organism>
<comment type="cofactor">
    <cofactor evidence="1">
        <name>FMN</name>
        <dbReference type="ChEBI" id="CHEBI:58210"/>
    </cofactor>
</comment>
<keyword evidence="2 7" id="KW-0285">Flavoprotein</keyword>
<dbReference type="EMBL" id="VGLS01000981">
    <property type="protein sequence ID" value="MBM3226624.1"/>
    <property type="molecule type" value="Genomic_DNA"/>
</dbReference>
<dbReference type="GO" id="GO:0005886">
    <property type="term" value="C:plasma membrane"/>
    <property type="evidence" value="ECO:0007669"/>
    <property type="project" value="TreeGrafter"/>
</dbReference>
<feature type="binding site" evidence="7">
    <location>
        <begin position="79"/>
        <end position="81"/>
    </location>
    <ligand>
        <name>FMN</name>
        <dbReference type="ChEBI" id="CHEBI:58210"/>
    </ligand>
</feature>
<accession>A0A937W422</accession>
<dbReference type="InterPro" id="IPR008259">
    <property type="entry name" value="FMN_hydac_DH_AS"/>
</dbReference>
<comment type="similarity">
    <text evidence="5">Belongs to the FMN-dependent alpha-hydroxy acid dehydrogenase family.</text>
</comment>
<dbReference type="PROSITE" id="PS00557">
    <property type="entry name" value="FMN_HYDROXY_ACID_DH_1"/>
    <property type="match status" value="1"/>
</dbReference>
<feature type="binding site" evidence="7">
    <location>
        <position position="243"/>
    </location>
    <ligand>
        <name>glyoxylate</name>
        <dbReference type="ChEBI" id="CHEBI:36655"/>
    </ligand>
</feature>
<evidence type="ECO:0000259" key="8">
    <source>
        <dbReference type="PROSITE" id="PS51349"/>
    </source>
</evidence>
<feature type="binding site" evidence="7">
    <location>
        <position position="131"/>
    </location>
    <ligand>
        <name>glyoxylate</name>
        <dbReference type="ChEBI" id="CHEBI:36655"/>
    </ligand>
</feature>
<keyword evidence="4" id="KW-0560">Oxidoreductase</keyword>